<feature type="transmembrane region" description="Helical" evidence="1">
    <location>
        <begin position="6"/>
        <end position="29"/>
    </location>
</feature>
<proteinExistence type="predicted"/>
<dbReference type="AlphaFoldDB" id="A0A6N8U988"/>
<keyword evidence="1" id="KW-0472">Membrane</keyword>
<evidence type="ECO:0000313" key="3">
    <source>
        <dbReference type="Proteomes" id="UP000434036"/>
    </source>
</evidence>
<gene>
    <name evidence="2" type="ORF">GSF08_05000</name>
</gene>
<keyword evidence="1" id="KW-0812">Transmembrane</keyword>
<accession>A0A6N8U988</accession>
<dbReference type="RefSeq" id="WP_160624755.1">
    <property type="nucleotide sequence ID" value="NZ_WUUQ01000002.1"/>
</dbReference>
<feature type="transmembrane region" description="Helical" evidence="1">
    <location>
        <begin position="41"/>
        <end position="68"/>
    </location>
</feature>
<protein>
    <submittedName>
        <fullName evidence="2">Uncharacterized protein</fullName>
    </submittedName>
</protein>
<feature type="transmembrane region" description="Helical" evidence="1">
    <location>
        <begin position="80"/>
        <end position="97"/>
    </location>
</feature>
<organism evidence="2 3">
    <name type="scientific">Copranaerobaculum intestinale</name>
    <dbReference type="NCBI Taxonomy" id="2692629"/>
    <lineage>
        <taxon>Bacteria</taxon>
        <taxon>Bacillati</taxon>
        <taxon>Bacillota</taxon>
        <taxon>Erysipelotrichia</taxon>
        <taxon>Erysipelotrichales</taxon>
        <taxon>Erysipelotrichaceae</taxon>
        <taxon>Copranaerobaculum</taxon>
    </lineage>
</organism>
<sequence>MTLILSVLLLFHVNGFLLSIVILGFCWLSKIILHKKTWTELFDYLGLIGLMIIILISLVFFTTVAYFINHAVFLYLHSKYAVLLSWILPVIIDGAMMTQVKRGKEWLVHGDTKNEQETIYK</sequence>
<keyword evidence="1" id="KW-1133">Transmembrane helix</keyword>
<reference evidence="2 3" key="1">
    <citation type="submission" date="2019-12" db="EMBL/GenBank/DDBJ databases">
        <authorList>
            <person name="Yang R."/>
        </authorList>
    </citation>
    <scope>NUCLEOTIDE SEQUENCE [LARGE SCALE GENOMIC DNA]</scope>
    <source>
        <strain evidence="2 3">DONG20-135</strain>
    </source>
</reference>
<dbReference type="EMBL" id="WUUQ01000002">
    <property type="protein sequence ID" value="MXQ73293.1"/>
    <property type="molecule type" value="Genomic_DNA"/>
</dbReference>
<evidence type="ECO:0000313" key="2">
    <source>
        <dbReference type="EMBL" id="MXQ73293.1"/>
    </source>
</evidence>
<keyword evidence="3" id="KW-1185">Reference proteome</keyword>
<name>A0A6N8U988_9FIRM</name>
<dbReference type="Proteomes" id="UP000434036">
    <property type="component" value="Unassembled WGS sequence"/>
</dbReference>
<reference evidence="2 3" key="2">
    <citation type="submission" date="2020-01" db="EMBL/GenBank/DDBJ databases">
        <title>Clostridiaceae sp. nov. isolated from the gut of human by culturomics.</title>
        <authorList>
            <person name="Chang Y."/>
        </authorList>
    </citation>
    <scope>NUCLEOTIDE SEQUENCE [LARGE SCALE GENOMIC DNA]</scope>
    <source>
        <strain evidence="2 3">DONG20-135</strain>
    </source>
</reference>
<evidence type="ECO:0000256" key="1">
    <source>
        <dbReference type="SAM" id="Phobius"/>
    </source>
</evidence>
<comment type="caution">
    <text evidence="2">The sequence shown here is derived from an EMBL/GenBank/DDBJ whole genome shotgun (WGS) entry which is preliminary data.</text>
</comment>